<dbReference type="AlphaFoldDB" id="A0A2K2FZ66"/>
<organism evidence="1 2">
    <name type="scientific">Novosphingobium guangzhouense</name>
    <dbReference type="NCBI Taxonomy" id="1850347"/>
    <lineage>
        <taxon>Bacteria</taxon>
        <taxon>Pseudomonadati</taxon>
        <taxon>Pseudomonadota</taxon>
        <taxon>Alphaproteobacteria</taxon>
        <taxon>Sphingomonadales</taxon>
        <taxon>Sphingomonadaceae</taxon>
        <taxon>Novosphingobium</taxon>
    </lineage>
</organism>
<protein>
    <submittedName>
        <fullName evidence="1">Uncharacterized protein</fullName>
    </submittedName>
</protein>
<evidence type="ECO:0000313" key="1">
    <source>
        <dbReference type="EMBL" id="PNU04070.1"/>
    </source>
</evidence>
<dbReference type="Proteomes" id="UP000236327">
    <property type="component" value="Unassembled WGS sequence"/>
</dbReference>
<proteinExistence type="predicted"/>
<dbReference type="EMBL" id="LYMM01000040">
    <property type="protein sequence ID" value="PNU04070.1"/>
    <property type="molecule type" value="Genomic_DNA"/>
</dbReference>
<evidence type="ECO:0000313" key="2">
    <source>
        <dbReference type="Proteomes" id="UP000236327"/>
    </source>
</evidence>
<sequence>MLILQFGSPSSGKSRNPVVRAIISQLYQIGVQLLSGPLLFAGQAGPALDLPNGDLLPEMPTADHTE</sequence>
<accession>A0A2K2FZ66</accession>
<keyword evidence="2" id="KW-1185">Reference proteome</keyword>
<reference evidence="1 2" key="1">
    <citation type="submission" date="2016-05" db="EMBL/GenBank/DDBJ databases">
        <title>Complete genome sequence of Novosphingobium guangzhouense SA925(T).</title>
        <authorList>
            <person name="Sha S."/>
        </authorList>
    </citation>
    <scope>NUCLEOTIDE SEQUENCE [LARGE SCALE GENOMIC DNA]</scope>
    <source>
        <strain evidence="1 2">SA925</strain>
    </source>
</reference>
<gene>
    <name evidence="1" type="ORF">A8V01_05560</name>
</gene>
<comment type="caution">
    <text evidence="1">The sequence shown here is derived from an EMBL/GenBank/DDBJ whole genome shotgun (WGS) entry which is preliminary data.</text>
</comment>
<name>A0A2K2FZ66_9SPHN</name>